<organism evidence="1 2">
    <name type="scientific">Ralstonia solanacearum</name>
    <name type="common">Pseudomonas solanacearum</name>
    <dbReference type="NCBI Taxonomy" id="305"/>
    <lineage>
        <taxon>Bacteria</taxon>
        <taxon>Pseudomonadati</taxon>
        <taxon>Pseudomonadota</taxon>
        <taxon>Betaproteobacteria</taxon>
        <taxon>Burkholderiales</taxon>
        <taxon>Burkholderiaceae</taxon>
        <taxon>Ralstonia</taxon>
        <taxon>Ralstonia solanacearum species complex</taxon>
    </lineage>
</organism>
<evidence type="ECO:0000313" key="1">
    <source>
        <dbReference type="EMBL" id="MDB0524147.1"/>
    </source>
</evidence>
<sequence length="77" mass="8598">MRLRYCGSLDLEHLLRQPFAQLGRLVRDNATGEPLPPVEVAARAVLLRAAGYEVMPMCAHHDRRGFCLGHPESDNAM</sequence>
<gene>
    <name evidence="1" type="ORF">LBW55_21310</name>
</gene>
<proteinExistence type="predicted"/>
<evidence type="ECO:0000313" key="2">
    <source>
        <dbReference type="Proteomes" id="UP001143674"/>
    </source>
</evidence>
<protein>
    <submittedName>
        <fullName evidence="1">Uncharacterized protein</fullName>
    </submittedName>
</protein>
<comment type="caution">
    <text evidence="1">The sequence shown here is derived from an EMBL/GenBank/DDBJ whole genome shotgun (WGS) entry which is preliminary data.</text>
</comment>
<accession>A0AAE3V5V2</accession>
<dbReference type="AlphaFoldDB" id="A0AAE3V5V2"/>
<name>A0AAE3V5V2_RALSL</name>
<dbReference type="KEGG" id="rsy:RSUY_03880"/>
<dbReference type="Proteomes" id="UP001143674">
    <property type="component" value="Unassembled WGS sequence"/>
</dbReference>
<dbReference type="RefSeq" id="WP_003263254.1">
    <property type="nucleotide sequence ID" value="NZ_CDLX01000001.1"/>
</dbReference>
<reference evidence="1" key="1">
    <citation type="submission" date="2021-09" db="EMBL/GenBank/DDBJ databases">
        <title>Genomic analysis of Ralstonia spp.</title>
        <authorList>
            <person name="Aburjaile F."/>
            <person name="Ariute J.C."/>
            <person name="Pais A.K.L."/>
            <person name="Albuquerque G.M.R."/>
            <person name="Silva A.M.F."/>
            <person name="Brenig B."/>
            <person name="Azevedo V."/>
            <person name="Matiuzzi M."/>
            <person name="Ramos R."/>
            <person name="Goes-Neto A."/>
            <person name="Soares S."/>
            <person name="Iseppon A.M.B."/>
            <person name="Souza E."/>
            <person name="Gama M."/>
        </authorList>
    </citation>
    <scope>NUCLEOTIDE SEQUENCE</scope>
    <source>
        <strain evidence="1">B4</strain>
    </source>
</reference>
<dbReference type="EMBL" id="JAIVEX010000012">
    <property type="protein sequence ID" value="MDB0524147.1"/>
    <property type="molecule type" value="Genomic_DNA"/>
</dbReference>